<dbReference type="GO" id="GO:0004659">
    <property type="term" value="F:prenyltransferase activity"/>
    <property type="evidence" value="ECO:0007669"/>
    <property type="project" value="InterPro"/>
</dbReference>
<keyword evidence="4 9" id="KW-0808">Transferase</keyword>
<protein>
    <submittedName>
        <fullName evidence="9">Prenyltransferase</fullName>
    </submittedName>
</protein>
<dbReference type="UniPathway" id="UPA00079"/>
<evidence type="ECO:0000256" key="3">
    <source>
        <dbReference type="ARBA" id="ARBA00022428"/>
    </source>
</evidence>
<evidence type="ECO:0000313" key="10">
    <source>
        <dbReference type="Proteomes" id="UP000230790"/>
    </source>
</evidence>
<dbReference type="GO" id="GO:0016020">
    <property type="term" value="C:membrane"/>
    <property type="evidence" value="ECO:0007669"/>
    <property type="project" value="UniProtKB-SubCell"/>
</dbReference>
<dbReference type="GO" id="GO:0009234">
    <property type="term" value="P:menaquinone biosynthetic process"/>
    <property type="evidence" value="ECO:0007669"/>
    <property type="project" value="UniProtKB-UniPathway"/>
</dbReference>
<dbReference type="InterPro" id="IPR044878">
    <property type="entry name" value="UbiA_sf"/>
</dbReference>
<comment type="subcellular location">
    <subcellularLocation>
        <location evidence="1">Membrane</location>
        <topology evidence="1">Multi-pass membrane protein</topology>
    </subcellularLocation>
</comment>
<dbReference type="Gene3D" id="1.20.120.1780">
    <property type="entry name" value="UbiA prenyltransferase"/>
    <property type="match status" value="1"/>
</dbReference>
<dbReference type="AlphaFoldDB" id="A0A2M8QB09"/>
<dbReference type="InterPro" id="IPR026046">
    <property type="entry name" value="UBIAD1"/>
</dbReference>
<evidence type="ECO:0000256" key="5">
    <source>
        <dbReference type="ARBA" id="ARBA00022692"/>
    </source>
</evidence>
<evidence type="ECO:0000256" key="1">
    <source>
        <dbReference type="ARBA" id="ARBA00004141"/>
    </source>
</evidence>
<organism evidence="9 10">
    <name type="scientific">Candidatus Thermofonsia Clade 3 bacterium</name>
    <dbReference type="NCBI Taxonomy" id="2364212"/>
    <lineage>
        <taxon>Bacteria</taxon>
        <taxon>Bacillati</taxon>
        <taxon>Chloroflexota</taxon>
        <taxon>Candidatus Thermofontia</taxon>
        <taxon>Candidatus Thermofonsia Clade 3</taxon>
    </lineage>
</organism>
<dbReference type="EMBL" id="PGTN01000079">
    <property type="protein sequence ID" value="PJF46950.1"/>
    <property type="molecule type" value="Genomic_DNA"/>
</dbReference>
<dbReference type="InterPro" id="IPR000537">
    <property type="entry name" value="UbiA_prenyltransferase"/>
</dbReference>
<sequence>MNTTIWMRALRGVPRLGRDEWRALDAVAKWLIATRSAVLIMTLISSAIAGIFAVRAGKFDFWLWALVTVGLMMAHATNNLLNDMTDYAKGVDKGNYYRAQYGVQPLEAGFWTMKDAWRYAIVTGSIAALCGLACVLMRGGLTLPLMLAGAFFVLAYTWPLKYVGLGEIAVLLVWGPLMIGGGYYVIAGEWDWNVVLGGLPYALGTTMVIFGKHIDKRASDKEKRIFTLPVILGDRLSRAVAIGCMVLQYVLVIGLIIAGFFTPLMLVVLLALRVFALTFRMFQKPKPAEKPDWFPADAWPTWLAAFAFYHNRTFGLLFLLGLIVETALRAAGIIA</sequence>
<feature type="transmembrane region" description="Helical" evidence="8">
    <location>
        <begin position="143"/>
        <end position="162"/>
    </location>
</feature>
<evidence type="ECO:0000256" key="4">
    <source>
        <dbReference type="ARBA" id="ARBA00022679"/>
    </source>
</evidence>
<evidence type="ECO:0000256" key="2">
    <source>
        <dbReference type="ARBA" id="ARBA00004863"/>
    </source>
</evidence>
<feature type="transmembrane region" description="Helical" evidence="8">
    <location>
        <begin position="116"/>
        <end position="136"/>
    </location>
</feature>
<dbReference type="Gene3D" id="1.10.357.140">
    <property type="entry name" value="UbiA prenyltransferase"/>
    <property type="match status" value="1"/>
</dbReference>
<dbReference type="PANTHER" id="PTHR13929">
    <property type="entry name" value="1,4-DIHYDROXY-2-NAPHTHOATE OCTAPRENYLTRANSFERASE"/>
    <property type="match status" value="1"/>
</dbReference>
<dbReference type="PANTHER" id="PTHR13929:SF0">
    <property type="entry name" value="UBIA PRENYLTRANSFERASE DOMAIN-CONTAINING PROTEIN 1"/>
    <property type="match status" value="1"/>
</dbReference>
<comment type="caution">
    <text evidence="9">The sequence shown here is derived from an EMBL/GenBank/DDBJ whole genome shotgun (WGS) entry which is preliminary data.</text>
</comment>
<evidence type="ECO:0000256" key="6">
    <source>
        <dbReference type="ARBA" id="ARBA00022989"/>
    </source>
</evidence>
<dbReference type="Proteomes" id="UP000230790">
    <property type="component" value="Unassembled WGS sequence"/>
</dbReference>
<evidence type="ECO:0000313" key="9">
    <source>
        <dbReference type="EMBL" id="PJF46950.1"/>
    </source>
</evidence>
<keyword evidence="7 8" id="KW-0472">Membrane</keyword>
<reference evidence="9 10" key="1">
    <citation type="submission" date="2017-11" db="EMBL/GenBank/DDBJ databases">
        <title>Evolution of Phototrophy in the Chloroflexi Phylum Driven by Horizontal Gene Transfer.</title>
        <authorList>
            <person name="Ward L.M."/>
            <person name="Hemp J."/>
            <person name="Shih P.M."/>
            <person name="Mcglynn S.E."/>
            <person name="Fischer W."/>
        </authorList>
    </citation>
    <scope>NUCLEOTIDE SEQUENCE [LARGE SCALE GENOMIC DNA]</scope>
    <source>
        <strain evidence="9">JP3_7</strain>
    </source>
</reference>
<gene>
    <name evidence="9" type="ORF">CUN48_11205</name>
</gene>
<dbReference type="CDD" id="cd13962">
    <property type="entry name" value="PT_UbiA_UBIAD1"/>
    <property type="match status" value="1"/>
</dbReference>
<feature type="transmembrane region" description="Helical" evidence="8">
    <location>
        <begin position="194"/>
        <end position="214"/>
    </location>
</feature>
<dbReference type="Pfam" id="PF01040">
    <property type="entry name" value="UbiA"/>
    <property type="match status" value="1"/>
</dbReference>
<feature type="transmembrane region" description="Helical" evidence="8">
    <location>
        <begin position="168"/>
        <end position="187"/>
    </location>
</feature>
<keyword evidence="6 8" id="KW-1133">Transmembrane helix</keyword>
<name>A0A2M8QB09_9CHLR</name>
<dbReference type="GO" id="GO:0042371">
    <property type="term" value="P:vitamin K biosynthetic process"/>
    <property type="evidence" value="ECO:0007669"/>
    <property type="project" value="TreeGrafter"/>
</dbReference>
<proteinExistence type="predicted"/>
<keyword evidence="3" id="KW-0474">Menaquinone biosynthesis</keyword>
<feature type="transmembrane region" description="Helical" evidence="8">
    <location>
        <begin position="302"/>
        <end position="324"/>
    </location>
</feature>
<evidence type="ECO:0000256" key="8">
    <source>
        <dbReference type="SAM" id="Phobius"/>
    </source>
</evidence>
<keyword evidence="5 8" id="KW-0812">Transmembrane</keyword>
<feature type="transmembrane region" description="Helical" evidence="8">
    <location>
        <begin position="61"/>
        <end position="81"/>
    </location>
</feature>
<evidence type="ECO:0000256" key="7">
    <source>
        <dbReference type="ARBA" id="ARBA00023136"/>
    </source>
</evidence>
<feature type="transmembrane region" description="Helical" evidence="8">
    <location>
        <begin position="30"/>
        <end position="54"/>
    </location>
</feature>
<accession>A0A2M8QB09</accession>
<comment type="pathway">
    <text evidence="2">Quinol/quinone metabolism; menaquinone biosynthesis.</text>
</comment>